<accession>A0A5R9B6A4</accession>
<evidence type="ECO:0000313" key="1">
    <source>
        <dbReference type="EMBL" id="TLP91013.1"/>
    </source>
</evidence>
<dbReference type="AlphaFoldDB" id="A0A5R9B6A4"/>
<reference evidence="1 2" key="1">
    <citation type="submission" date="2019-05" db="EMBL/GenBank/DDBJ databases">
        <title>The metagenome of a microbial culture collection derived from dairy environment covers the genomic content of the human microbiome.</title>
        <authorList>
            <person name="Roder T."/>
            <person name="Wuthrich D."/>
            <person name="Sattari Z."/>
            <person name="Von Ah U."/>
            <person name="Bar C."/>
            <person name="Ronchi F."/>
            <person name="Macpherson A.J."/>
            <person name="Ganal-Vonarburg S.C."/>
            <person name="Bruggmann R."/>
            <person name="Vergeres G."/>
        </authorList>
    </citation>
    <scope>NUCLEOTIDE SEQUENCE [LARGE SCALE GENOMIC DNA]</scope>
    <source>
        <strain evidence="1 2">FAM 20833</strain>
    </source>
</reference>
<proteinExistence type="predicted"/>
<dbReference type="RefSeq" id="WP_138405707.1">
    <property type="nucleotide sequence ID" value="NZ_JALKSG010000001.1"/>
</dbReference>
<protein>
    <submittedName>
        <fullName evidence="1">Uncharacterized protein</fullName>
    </submittedName>
</protein>
<gene>
    <name evidence="1" type="ORF">FEZ53_01730</name>
</gene>
<dbReference type="Proteomes" id="UP000307747">
    <property type="component" value="Unassembled WGS sequence"/>
</dbReference>
<comment type="caution">
    <text evidence="1">The sequence shown here is derived from an EMBL/GenBank/DDBJ whole genome shotgun (WGS) entry which is preliminary data.</text>
</comment>
<name>A0A5R9B6A4_STAXY</name>
<sequence>MERLLEDLKNSKYLYYDKNNSLEESKLKNSLITKLRDITFLETYESLIFNEQLPNKSIYKLFIEDVEQYYEIEDKEISELIINYLIVDIKQEDTDKIFTKVLN</sequence>
<dbReference type="EMBL" id="VBTJ01000001">
    <property type="protein sequence ID" value="TLP91013.1"/>
    <property type="molecule type" value="Genomic_DNA"/>
</dbReference>
<organism evidence="1 2">
    <name type="scientific">Staphylococcus xylosus</name>
    <dbReference type="NCBI Taxonomy" id="1288"/>
    <lineage>
        <taxon>Bacteria</taxon>
        <taxon>Bacillati</taxon>
        <taxon>Bacillota</taxon>
        <taxon>Bacilli</taxon>
        <taxon>Bacillales</taxon>
        <taxon>Staphylococcaceae</taxon>
        <taxon>Staphylococcus</taxon>
    </lineage>
</organism>
<evidence type="ECO:0000313" key="2">
    <source>
        <dbReference type="Proteomes" id="UP000307747"/>
    </source>
</evidence>